<dbReference type="Pfam" id="PF25593">
    <property type="entry name" value="GldD_lipo"/>
    <property type="match status" value="1"/>
</dbReference>
<keyword evidence="2" id="KW-1185">Reference proteome</keyword>
<dbReference type="InterPro" id="IPR019850">
    <property type="entry name" value="GldD-like"/>
</dbReference>
<evidence type="ECO:0000313" key="2">
    <source>
        <dbReference type="Proteomes" id="UP000295334"/>
    </source>
</evidence>
<dbReference type="EMBL" id="SJZI01000042">
    <property type="protein sequence ID" value="TCJ14611.1"/>
    <property type="molecule type" value="Genomic_DNA"/>
</dbReference>
<sequence length="181" mass="21118">MAACNSDYTVKPRGYFRIELPKKEYVRFDQPGFPYTFEYPKYGQVVRDTLFFDELAENPYWLNIDFPQFGGRIHLSYKEIGRNKFDSLVADAYELSYKQHTYKASAIDHKPFVSPNGIEGVFITLRGNTATGTQFFLTDSTRHFLRGALYFNATPNEDSLKPVSDFLRQDVEHLINTLQWR</sequence>
<dbReference type="AlphaFoldDB" id="A0A4R1BC47"/>
<evidence type="ECO:0008006" key="3">
    <source>
        <dbReference type="Google" id="ProtNLM"/>
    </source>
</evidence>
<gene>
    <name evidence="1" type="ORF">EPD60_08490</name>
</gene>
<organism evidence="1 2">
    <name type="scientific">Flaviaesturariibacter flavus</name>
    <dbReference type="NCBI Taxonomy" id="2502780"/>
    <lineage>
        <taxon>Bacteria</taxon>
        <taxon>Pseudomonadati</taxon>
        <taxon>Bacteroidota</taxon>
        <taxon>Chitinophagia</taxon>
        <taxon>Chitinophagales</taxon>
        <taxon>Chitinophagaceae</taxon>
        <taxon>Flaviaestuariibacter</taxon>
    </lineage>
</organism>
<dbReference type="Proteomes" id="UP000295334">
    <property type="component" value="Unassembled WGS sequence"/>
</dbReference>
<evidence type="ECO:0000313" key="1">
    <source>
        <dbReference type="EMBL" id="TCJ14611.1"/>
    </source>
</evidence>
<dbReference type="OrthoDB" id="679501at2"/>
<proteinExistence type="predicted"/>
<reference evidence="1 2" key="1">
    <citation type="submission" date="2019-03" db="EMBL/GenBank/DDBJ databases">
        <authorList>
            <person name="Kim M.K.M."/>
        </authorList>
    </citation>
    <scope>NUCLEOTIDE SEQUENCE [LARGE SCALE GENOMIC DNA]</scope>
    <source>
        <strain evidence="1 2">17J68-12</strain>
    </source>
</reference>
<comment type="caution">
    <text evidence="1">The sequence shown here is derived from an EMBL/GenBank/DDBJ whole genome shotgun (WGS) entry which is preliminary data.</text>
</comment>
<accession>A0A4R1BC47</accession>
<name>A0A4R1BC47_9BACT</name>
<protein>
    <recommendedName>
        <fullName evidence="3">Gliding motility lipoprotein GldD</fullName>
    </recommendedName>
</protein>